<evidence type="ECO:0000313" key="4">
    <source>
        <dbReference type="EMBL" id="RIH86705.1"/>
    </source>
</evidence>
<dbReference type="Gene3D" id="3.40.1190.20">
    <property type="match status" value="1"/>
</dbReference>
<dbReference type="AlphaFoldDB" id="A0A399ESC2"/>
<dbReference type="Pfam" id="PF00294">
    <property type="entry name" value="PfkB"/>
    <property type="match status" value="1"/>
</dbReference>
<dbReference type="OrthoDB" id="9813569at2"/>
<feature type="domain" description="Carbohydrate kinase PfkB" evidence="3">
    <location>
        <begin position="9"/>
        <end position="305"/>
    </location>
</feature>
<evidence type="ECO:0000313" key="5">
    <source>
        <dbReference type="Proteomes" id="UP000265715"/>
    </source>
</evidence>
<keyword evidence="2 4" id="KW-0418">Kinase</keyword>
<dbReference type="InterPro" id="IPR029056">
    <property type="entry name" value="Ribokinase-like"/>
</dbReference>
<organism evidence="4 5">
    <name type="scientific">Calidithermus terrae</name>
    <dbReference type="NCBI Taxonomy" id="1408545"/>
    <lineage>
        <taxon>Bacteria</taxon>
        <taxon>Thermotogati</taxon>
        <taxon>Deinococcota</taxon>
        <taxon>Deinococci</taxon>
        <taxon>Thermales</taxon>
        <taxon>Thermaceae</taxon>
        <taxon>Calidithermus</taxon>
    </lineage>
</organism>
<dbReference type="PANTHER" id="PTHR10584:SF167">
    <property type="entry name" value="PFKB DOMAIN PROTEIN"/>
    <property type="match status" value="1"/>
</dbReference>
<keyword evidence="1 4" id="KW-0808">Transferase</keyword>
<name>A0A399ESC2_9DEIN</name>
<comment type="caution">
    <text evidence="4">The sequence shown here is derived from an EMBL/GenBank/DDBJ whole genome shotgun (WGS) entry which is preliminary data.</text>
</comment>
<dbReference type="PANTHER" id="PTHR10584">
    <property type="entry name" value="SUGAR KINASE"/>
    <property type="match status" value="1"/>
</dbReference>
<evidence type="ECO:0000259" key="3">
    <source>
        <dbReference type="Pfam" id="PF00294"/>
    </source>
</evidence>
<keyword evidence="5" id="KW-1185">Reference proteome</keyword>
<dbReference type="SUPFAM" id="SSF53613">
    <property type="entry name" value="Ribokinase-like"/>
    <property type="match status" value="1"/>
</dbReference>
<evidence type="ECO:0000256" key="2">
    <source>
        <dbReference type="ARBA" id="ARBA00022777"/>
    </source>
</evidence>
<dbReference type="Proteomes" id="UP000265715">
    <property type="component" value="Unassembled WGS sequence"/>
</dbReference>
<proteinExistence type="predicted"/>
<dbReference type="InterPro" id="IPR011611">
    <property type="entry name" value="PfkB_dom"/>
</dbReference>
<dbReference type="GO" id="GO:0008865">
    <property type="term" value="F:fructokinase activity"/>
    <property type="evidence" value="ECO:0007669"/>
    <property type="project" value="UniProtKB-EC"/>
</dbReference>
<dbReference type="CDD" id="cd01166">
    <property type="entry name" value="KdgK"/>
    <property type="match status" value="1"/>
</dbReference>
<dbReference type="EC" id="2.7.1.4" evidence="4"/>
<protein>
    <submittedName>
        <fullName evidence="4">Fructokinase</fullName>
        <ecNumber evidence="4">2.7.1.4</ecNumber>
    </submittedName>
</protein>
<reference evidence="4 5" key="1">
    <citation type="submission" date="2018-08" db="EMBL/GenBank/DDBJ databases">
        <title>Meiothermus terrae DSM 26712 genome sequencing project.</title>
        <authorList>
            <person name="Da Costa M.S."/>
            <person name="Albuquerque L."/>
            <person name="Raposo P."/>
            <person name="Froufe H.J.C."/>
            <person name="Barroso C.S."/>
            <person name="Egas C."/>
        </authorList>
    </citation>
    <scope>NUCLEOTIDE SEQUENCE [LARGE SCALE GENOMIC DNA]</scope>
    <source>
        <strain evidence="4 5">DSM 26712</strain>
    </source>
</reference>
<evidence type="ECO:0000256" key="1">
    <source>
        <dbReference type="ARBA" id="ARBA00022679"/>
    </source>
</evidence>
<gene>
    <name evidence="4" type="primary">scrK_2</name>
    <name evidence="4" type="ORF">Mterra_01372</name>
</gene>
<accession>A0A399ESC2</accession>
<dbReference type="EMBL" id="QXDL01000043">
    <property type="protein sequence ID" value="RIH86705.1"/>
    <property type="molecule type" value="Genomic_DNA"/>
</dbReference>
<sequence>MGHEPKPQLLVSVGDLAWDVLAKPDHPLLPGGDTTGRVQLAGGGSAANLAVWAARVGHPTAFVGKVGRDRFGRYAVEDLAAEGVTPHVVWSDARPTGVILVFIDPHGERSNLTSQGADFDLLPEELPEPVLRQAGHVHLTAWSFFTDPPRQAAVRAAQIAHEGGATVSFDPGSYQMILELGPRRFRRMMQELSVDFLLPNLDEGRALTGAVEAEEVLEALCELFPGMVILLKLGPEGALVFESGRVVRLEATADAAIDATGAGDSFGGAFLGHYLRSRDAEAAGRLAVQVAGWVVGRFGARAPADEELRRRLEAYGPLIPGSKR</sequence>